<feature type="transmembrane region" description="Helical" evidence="4">
    <location>
        <begin position="118"/>
        <end position="142"/>
    </location>
</feature>
<dbReference type="SMART" id="SM00267">
    <property type="entry name" value="GGDEF"/>
    <property type="match status" value="1"/>
</dbReference>
<dbReference type="PANTHER" id="PTHR45138:SF9">
    <property type="entry name" value="DIGUANYLATE CYCLASE DGCM-RELATED"/>
    <property type="match status" value="1"/>
</dbReference>
<dbReference type="EMBL" id="CP016896">
    <property type="protein sequence ID" value="APV36318.1"/>
    <property type="molecule type" value="Genomic_DNA"/>
</dbReference>
<dbReference type="Pfam" id="PF00990">
    <property type="entry name" value="GGDEF"/>
    <property type="match status" value="1"/>
</dbReference>
<name>A0A1P8EJD4_9GAMM</name>
<dbReference type="GO" id="GO:1902201">
    <property type="term" value="P:negative regulation of bacterial-type flagellum-dependent cell motility"/>
    <property type="evidence" value="ECO:0007669"/>
    <property type="project" value="TreeGrafter"/>
</dbReference>
<dbReference type="STRING" id="487316.BEN76_09930"/>
<evidence type="ECO:0000259" key="5">
    <source>
        <dbReference type="PROSITE" id="PS50887"/>
    </source>
</evidence>
<comment type="cofactor">
    <cofactor evidence="1">
        <name>Mg(2+)</name>
        <dbReference type="ChEBI" id="CHEBI:18420"/>
    </cofactor>
</comment>
<dbReference type="EC" id="2.7.7.65" evidence="2"/>
<dbReference type="InterPro" id="IPR029787">
    <property type="entry name" value="Nucleotide_cyclase"/>
</dbReference>
<dbReference type="InterPro" id="IPR043128">
    <property type="entry name" value="Rev_trsase/Diguanyl_cyclase"/>
</dbReference>
<keyword evidence="4" id="KW-1133">Transmembrane helix</keyword>
<dbReference type="eggNOG" id="COG3706">
    <property type="taxonomic scope" value="Bacteria"/>
</dbReference>
<evidence type="ECO:0000256" key="2">
    <source>
        <dbReference type="ARBA" id="ARBA00012528"/>
    </source>
</evidence>
<evidence type="ECO:0000256" key="3">
    <source>
        <dbReference type="ARBA" id="ARBA00034247"/>
    </source>
</evidence>
<gene>
    <name evidence="6" type="ORF">BEN76_09930</name>
</gene>
<protein>
    <recommendedName>
        <fullName evidence="2">diguanylate cyclase</fullName>
        <ecNumber evidence="2">2.7.7.65</ecNumber>
    </recommendedName>
</protein>
<organism evidence="6 7">
    <name type="scientific">Acinetobacter soli</name>
    <dbReference type="NCBI Taxonomy" id="487316"/>
    <lineage>
        <taxon>Bacteria</taxon>
        <taxon>Pseudomonadati</taxon>
        <taxon>Pseudomonadota</taxon>
        <taxon>Gammaproteobacteria</taxon>
        <taxon>Moraxellales</taxon>
        <taxon>Moraxellaceae</taxon>
        <taxon>Acinetobacter</taxon>
    </lineage>
</organism>
<dbReference type="GO" id="GO:0005886">
    <property type="term" value="C:plasma membrane"/>
    <property type="evidence" value="ECO:0007669"/>
    <property type="project" value="TreeGrafter"/>
</dbReference>
<dbReference type="KEGG" id="asol:BEN76_09930"/>
<feature type="transmembrane region" description="Helical" evidence="4">
    <location>
        <begin position="272"/>
        <end position="291"/>
    </location>
</feature>
<dbReference type="RefSeq" id="WP_076032976.1">
    <property type="nucleotide sequence ID" value="NZ_CP016896.1"/>
</dbReference>
<keyword evidence="4" id="KW-0812">Transmembrane</keyword>
<sequence>MVHYFRNTLSRSTKQHFILFFIIIFLCCTLGILTRPLSFLASFWPANSIFLGLLIRYPTLRNRYALTGGILGYLVSDSIFGSSLPEILVLTLANLCYIAVTFGLYHRFIRKLQGSYQGYFYLFLFSFCAIGSFAGALFASLFVPMISPVFMHGNFWIELGGWFTAEMQNALLLLPILISLPFRNELKHFFQTPIEFQHLLPVMSVTAALAFCFYDNGPGSVLYPIAVLIWCALTYRHFSVTIITSISASLLLYHLTHNYIALYPQEYLENSISIRLGMIMMVIAPLTVSNINSIRSRLIEDLEYIASHDELTLSLTRRYFYQTARTLFTKILGNSTPSALLMLDIDHFKSVNDNYGHFIGDQAIKLCAHTIKSCLRPNDILGRLGGEEFAIFLPQIGAHETFLLAECIRKKVSEHPIYLSNNHPIYIHVSIGISFFQPNHTASLEQMLKEADQALYRAKQHGRNTISSYS</sequence>
<dbReference type="InterPro" id="IPR050469">
    <property type="entry name" value="Diguanylate_Cyclase"/>
</dbReference>
<dbReference type="SUPFAM" id="SSF55073">
    <property type="entry name" value="Nucleotide cyclase"/>
    <property type="match status" value="1"/>
</dbReference>
<feature type="transmembrane region" description="Helical" evidence="4">
    <location>
        <begin position="16"/>
        <end position="33"/>
    </location>
</feature>
<dbReference type="GO" id="GO:0052621">
    <property type="term" value="F:diguanylate cyclase activity"/>
    <property type="evidence" value="ECO:0007669"/>
    <property type="project" value="UniProtKB-EC"/>
</dbReference>
<dbReference type="Proteomes" id="UP000185674">
    <property type="component" value="Chromosome"/>
</dbReference>
<dbReference type="PANTHER" id="PTHR45138">
    <property type="entry name" value="REGULATORY COMPONENTS OF SENSORY TRANSDUCTION SYSTEM"/>
    <property type="match status" value="1"/>
</dbReference>
<dbReference type="CDD" id="cd01949">
    <property type="entry name" value="GGDEF"/>
    <property type="match status" value="1"/>
</dbReference>
<dbReference type="PROSITE" id="PS50887">
    <property type="entry name" value="GGDEF"/>
    <property type="match status" value="1"/>
</dbReference>
<reference evidence="6 7" key="1">
    <citation type="submission" date="2016-08" db="EMBL/GenBank/DDBJ databases">
        <title>Complete genome sequence of Acinetobacter baylyi strain GFJ2.</title>
        <authorList>
            <person name="Tabata M."/>
            <person name="Kuboki S."/>
            <person name="Gibu N."/>
            <person name="Kinouchi Y."/>
            <person name="Vangnai A."/>
            <person name="Kasai D."/>
            <person name="Fukuda M."/>
        </authorList>
    </citation>
    <scope>NUCLEOTIDE SEQUENCE [LARGE SCALE GENOMIC DNA]</scope>
    <source>
        <strain evidence="6 7">GFJ2</strain>
    </source>
</reference>
<dbReference type="Gene3D" id="3.30.70.270">
    <property type="match status" value="1"/>
</dbReference>
<accession>A0A1P8EJD4</accession>
<feature type="transmembrane region" description="Helical" evidence="4">
    <location>
        <begin position="87"/>
        <end position="106"/>
    </location>
</feature>
<evidence type="ECO:0000256" key="1">
    <source>
        <dbReference type="ARBA" id="ARBA00001946"/>
    </source>
</evidence>
<proteinExistence type="predicted"/>
<feature type="transmembrane region" description="Helical" evidence="4">
    <location>
        <begin position="242"/>
        <end position="260"/>
    </location>
</feature>
<dbReference type="FunFam" id="3.30.70.270:FF:000001">
    <property type="entry name" value="Diguanylate cyclase domain protein"/>
    <property type="match status" value="1"/>
</dbReference>
<evidence type="ECO:0000313" key="6">
    <source>
        <dbReference type="EMBL" id="APV36318.1"/>
    </source>
</evidence>
<comment type="catalytic activity">
    <reaction evidence="3">
        <text>2 GTP = 3',3'-c-di-GMP + 2 diphosphate</text>
        <dbReference type="Rhea" id="RHEA:24898"/>
        <dbReference type="ChEBI" id="CHEBI:33019"/>
        <dbReference type="ChEBI" id="CHEBI:37565"/>
        <dbReference type="ChEBI" id="CHEBI:58805"/>
        <dbReference type="EC" id="2.7.7.65"/>
    </reaction>
</comment>
<dbReference type="NCBIfam" id="TIGR00254">
    <property type="entry name" value="GGDEF"/>
    <property type="match status" value="1"/>
</dbReference>
<keyword evidence="4" id="KW-0472">Membrane</keyword>
<dbReference type="GO" id="GO:0043709">
    <property type="term" value="P:cell adhesion involved in single-species biofilm formation"/>
    <property type="evidence" value="ECO:0007669"/>
    <property type="project" value="TreeGrafter"/>
</dbReference>
<evidence type="ECO:0000313" key="7">
    <source>
        <dbReference type="Proteomes" id="UP000185674"/>
    </source>
</evidence>
<dbReference type="AlphaFoldDB" id="A0A1P8EJD4"/>
<dbReference type="InterPro" id="IPR000160">
    <property type="entry name" value="GGDEF_dom"/>
</dbReference>
<evidence type="ECO:0000256" key="4">
    <source>
        <dbReference type="SAM" id="Phobius"/>
    </source>
</evidence>
<feature type="domain" description="GGDEF" evidence="5">
    <location>
        <begin position="336"/>
        <end position="470"/>
    </location>
</feature>